<name>A0A8J3ZEW0_9ACTN</name>
<dbReference type="GO" id="GO:0006629">
    <property type="term" value="P:lipid metabolic process"/>
    <property type="evidence" value="ECO:0007669"/>
    <property type="project" value="InterPro"/>
</dbReference>
<dbReference type="CDD" id="cd08556">
    <property type="entry name" value="GDPD"/>
    <property type="match status" value="1"/>
</dbReference>
<dbReference type="SUPFAM" id="SSF51695">
    <property type="entry name" value="PLC-like phosphodiesterases"/>
    <property type="match status" value="1"/>
</dbReference>
<evidence type="ECO:0000313" key="2">
    <source>
        <dbReference type="Proteomes" id="UP000612585"/>
    </source>
</evidence>
<dbReference type="RefSeq" id="WP_204008495.1">
    <property type="nucleotide sequence ID" value="NZ_BOPG01000082.1"/>
</dbReference>
<reference evidence="1" key="1">
    <citation type="submission" date="2021-01" db="EMBL/GenBank/DDBJ databases">
        <title>Whole genome shotgun sequence of Virgisporangium aurantiacum NBRC 16421.</title>
        <authorList>
            <person name="Komaki H."/>
            <person name="Tamura T."/>
        </authorList>
    </citation>
    <scope>NUCLEOTIDE SEQUENCE</scope>
    <source>
        <strain evidence="1">NBRC 16421</strain>
    </source>
</reference>
<evidence type="ECO:0008006" key="3">
    <source>
        <dbReference type="Google" id="ProtNLM"/>
    </source>
</evidence>
<dbReference type="InterPro" id="IPR017946">
    <property type="entry name" value="PLC-like_Pdiesterase_TIM-brl"/>
</dbReference>
<comment type="caution">
    <text evidence="1">The sequence shown here is derived from an EMBL/GenBank/DDBJ whole genome shotgun (WGS) entry which is preliminary data.</text>
</comment>
<dbReference type="AlphaFoldDB" id="A0A8J3ZEW0"/>
<proteinExistence type="predicted"/>
<dbReference type="Proteomes" id="UP000612585">
    <property type="component" value="Unassembled WGS sequence"/>
</dbReference>
<evidence type="ECO:0000313" key="1">
    <source>
        <dbReference type="EMBL" id="GIJ62684.1"/>
    </source>
</evidence>
<sequence length="219" mass="24280">MITVAHRAGNGVGSLREALDAGVDLVEADVHRYRGRLEIRHRKWLGPRYLWDRGEPVRRRRDVEIPLLADLLAVTGEMDADRLMLDLKGVHPNLAPTVAAALRAAVPRAPVWICTQHWWMFSRFTDPEVRVVLSAGSRRGLRRLRATLRSGRPAAGVSVRRDLLTPAVVAELHRSVRTVLTWPVDTPEALDDARRLGVSGVISKNLPLLRTITPGAMGG</sequence>
<protein>
    <recommendedName>
        <fullName evidence="3">Glycerophosphoryl diester phosphodiesterase</fullName>
    </recommendedName>
</protein>
<dbReference type="Gene3D" id="3.20.20.190">
    <property type="entry name" value="Phosphatidylinositol (PI) phosphodiesterase"/>
    <property type="match status" value="1"/>
</dbReference>
<accession>A0A8J3ZEW0</accession>
<keyword evidence="2" id="KW-1185">Reference proteome</keyword>
<dbReference type="EMBL" id="BOPG01000082">
    <property type="protein sequence ID" value="GIJ62684.1"/>
    <property type="molecule type" value="Genomic_DNA"/>
</dbReference>
<organism evidence="1 2">
    <name type="scientific">Virgisporangium aurantiacum</name>
    <dbReference type="NCBI Taxonomy" id="175570"/>
    <lineage>
        <taxon>Bacteria</taxon>
        <taxon>Bacillati</taxon>
        <taxon>Actinomycetota</taxon>
        <taxon>Actinomycetes</taxon>
        <taxon>Micromonosporales</taxon>
        <taxon>Micromonosporaceae</taxon>
        <taxon>Virgisporangium</taxon>
    </lineage>
</organism>
<dbReference type="GO" id="GO:0008081">
    <property type="term" value="F:phosphoric diester hydrolase activity"/>
    <property type="evidence" value="ECO:0007669"/>
    <property type="project" value="InterPro"/>
</dbReference>
<gene>
    <name evidence="1" type="ORF">Vau01_102000</name>
</gene>